<feature type="transmembrane region" description="Helical" evidence="6">
    <location>
        <begin position="350"/>
        <end position="373"/>
    </location>
</feature>
<evidence type="ECO:0000256" key="5">
    <source>
        <dbReference type="ARBA" id="ARBA00023136"/>
    </source>
</evidence>
<keyword evidence="9" id="KW-1185">Reference proteome</keyword>
<keyword evidence="2" id="KW-0813">Transport</keyword>
<dbReference type="InterPro" id="IPR011701">
    <property type="entry name" value="MFS"/>
</dbReference>
<dbReference type="SUPFAM" id="SSF103473">
    <property type="entry name" value="MFS general substrate transporter"/>
    <property type="match status" value="1"/>
</dbReference>
<dbReference type="Proteomes" id="UP001529338">
    <property type="component" value="Unassembled WGS sequence"/>
</dbReference>
<accession>A0ABT7SE31</accession>
<organism evidence="8 9">
    <name type="scientific">Cellulomonas alba</name>
    <dbReference type="NCBI Taxonomy" id="3053467"/>
    <lineage>
        <taxon>Bacteria</taxon>
        <taxon>Bacillati</taxon>
        <taxon>Actinomycetota</taxon>
        <taxon>Actinomycetes</taxon>
        <taxon>Micrococcales</taxon>
        <taxon>Cellulomonadaceae</taxon>
        <taxon>Cellulomonas</taxon>
    </lineage>
</organism>
<dbReference type="InterPro" id="IPR020846">
    <property type="entry name" value="MFS_dom"/>
</dbReference>
<proteinExistence type="predicted"/>
<feature type="transmembrane region" description="Helical" evidence="6">
    <location>
        <begin position="311"/>
        <end position="330"/>
    </location>
</feature>
<dbReference type="RefSeq" id="WP_289454217.1">
    <property type="nucleotide sequence ID" value="NZ_JAUCGQ010000001.1"/>
</dbReference>
<dbReference type="PANTHER" id="PTHR23501:SF191">
    <property type="entry name" value="VACUOLAR BASIC AMINO ACID TRANSPORTER 4"/>
    <property type="match status" value="1"/>
</dbReference>
<feature type="transmembrane region" description="Helical" evidence="6">
    <location>
        <begin position="257"/>
        <end position="274"/>
    </location>
</feature>
<evidence type="ECO:0000256" key="2">
    <source>
        <dbReference type="ARBA" id="ARBA00022448"/>
    </source>
</evidence>
<feature type="transmembrane region" description="Helical" evidence="6">
    <location>
        <begin position="226"/>
        <end position="245"/>
    </location>
</feature>
<dbReference type="EMBL" id="JAUCGQ010000001">
    <property type="protein sequence ID" value="MDM7854456.1"/>
    <property type="molecule type" value="Genomic_DNA"/>
</dbReference>
<gene>
    <name evidence="8" type="ORF">QRT04_05885</name>
</gene>
<evidence type="ECO:0000256" key="4">
    <source>
        <dbReference type="ARBA" id="ARBA00022989"/>
    </source>
</evidence>
<feature type="transmembrane region" description="Helical" evidence="6">
    <location>
        <begin position="77"/>
        <end position="101"/>
    </location>
</feature>
<evidence type="ECO:0000259" key="7">
    <source>
        <dbReference type="PROSITE" id="PS50850"/>
    </source>
</evidence>
<dbReference type="CDD" id="cd06174">
    <property type="entry name" value="MFS"/>
    <property type="match status" value="1"/>
</dbReference>
<feature type="transmembrane region" description="Helical" evidence="6">
    <location>
        <begin position="169"/>
        <end position="190"/>
    </location>
</feature>
<evidence type="ECO:0000313" key="9">
    <source>
        <dbReference type="Proteomes" id="UP001529338"/>
    </source>
</evidence>
<feature type="transmembrane region" description="Helical" evidence="6">
    <location>
        <begin position="45"/>
        <end position="65"/>
    </location>
</feature>
<dbReference type="PROSITE" id="PS50850">
    <property type="entry name" value="MFS"/>
    <property type="match status" value="1"/>
</dbReference>
<comment type="subcellular location">
    <subcellularLocation>
        <location evidence="1">Cell inner membrane</location>
        <topology evidence="1">Multi-pass membrane protein</topology>
    </subcellularLocation>
</comment>
<evidence type="ECO:0000256" key="6">
    <source>
        <dbReference type="SAM" id="Phobius"/>
    </source>
</evidence>
<evidence type="ECO:0000256" key="1">
    <source>
        <dbReference type="ARBA" id="ARBA00004429"/>
    </source>
</evidence>
<dbReference type="PANTHER" id="PTHR23501">
    <property type="entry name" value="MAJOR FACILITATOR SUPERFAMILY"/>
    <property type="match status" value="1"/>
</dbReference>
<feature type="transmembrane region" description="Helical" evidence="6">
    <location>
        <begin position="12"/>
        <end position="33"/>
    </location>
</feature>
<evidence type="ECO:0000256" key="3">
    <source>
        <dbReference type="ARBA" id="ARBA00022692"/>
    </source>
</evidence>
<keyword evidence="4 6" id="KW-1133">Transmembrane helix</keyword>
<keyword evidence="3 6" id="KW-0812">Transmembrane</keyword>
<feature type="transmembrane region" description="Helical" evidence="6">
    <location>
        <begin position="286"/>
        <end position="305"/>
    </location>
</feature>
<dbReference type="InterPro" id="IPR036259">
    <property type="entry name" value="MFS_trans_sf"/>
</dbReference>
<sequence>MRSATEPRPTRAAWVVWSAAVLVYFVAVTHRTALGVAGVEAVARFDLAATGLALFSVVQLTAYAAMQIPAGQLIDRLGPRAMLTGGAVLMATGQLVLATAHSVPVALVARVLIGAGDAPVFIGACRLVAEWFPPRSVPVMVQVTGLIGQSGQLASAIPVAWLLHHHGWTATFATLAGVGLATAVVGGVLLRSPARSADLGRREPFWHDVRLATTPSGVRLGFWSHFLTPFSANVVTMLWGVPFFVTAQRRSTAEASLLLTALTLTAMTTGPIIGRLTARHPLRRSWIVLGSATASLLAWVSVLAFDTPRPLWQLVLVVIVLGVGGPVSLVGMDYARTFSDAHRIGTASGFVNVGGFASTILSVLAIGVVLQVVSPPGTTTYSLDAFRVAFSVLLVPWVVGVLGVWRNRVRTRADLAATGVLVPPIRDVIRRRRHG</sequence>
<protein>
    <submittedName>
        <fullName evidence="8">MFS transporter</fullName>
    </submittedName>
</protein>
<evidence type="ECO:0000313" key="8">
    <source>
        <dbReference type="EMBL" id="MDM7854456.1"/>
    </source>
</evidence>
<dbReference type="Pfam" id="PF07690">
    <property type="entry name" value="MFS_1"/>
    <property type="match status" value="1"/>
</dbReference>
<comment type="caution">
    <text evidence="8">The sequence shown here is derived from an EMBL/GenBank/DDBJ whole genome shotgun (WGS) entry which is preliminary data.</text>
</comment>
<feature type="domain" description="Major facilitator superfamily (MFS) profile" evidence="7">
    <location>
        <begin position="16"/>
        <end position="412"/>
    </location>
</feature>
<reference evidence="8 9" key="1">
    <citation type="submission" date="2023-06" db="EMBL/GenBank/DDBJ databases">
        <title>Cellulomonas sp. MW4 Whole genome sequence.</title>
        <authorList>
            <person name="Park S."/>
        </authorList>
    </citation>
    <scope>NUCLEOTIDE SEQUENCE [LARGE SCALE GENOMIC DNA]</scope>
    <source>
        <strain evidence="8 9">MW4</strain>
    </source>
</reference>
<keyword evidence="5 6" id="KW-0472">Membrane</keyword>
<feature type="transmembrane region" description="Helical" evidence="6">
    <location>
        <begin position="385"/>
        <end position="405"/>
    </location>
</feature>
<dbReference type="Gene3D" id="1.20.1250.20">
    <property type="entry name" value="MFS general substrate transporter like domains"/>
    <property type="match status" value="2"/>
</dbReference>
<name>A0ABT7SE31_9CELL</name>